<dbReference type="Proteomes" id="UP000199034">
    <property type="component" value="Unassembled WGS sequence"/>
</dbReference>
<evidence type="ECO:0000313" key="2">
    <source>
        <dbReference type="Proteomes" id="UP000199034"/>
    </source>
</evidence>
<dbReference type="AlphaFoldDB" id="A0A1G6JU55"/>
<protein>
    <submittedName>
        <fullName evidence="1">Uncharacterized protein</fullName>
    </submittedName>
</protein>
<organism evidence="1 2">
    <name type="scientific">Nocardioides lianchengensis</name>
    <dbReference type="NCBI Taxonomy" id="1045774"/>
    <lineage>
        <taxon>Bacteria</taxon>
        <taxon>Bacillati</taxon>
        <taxon>Actinomycetota</taxon>
        <taxon>Actinomycetes</taxon>
        <taxon>Propionibacteriales</taxon>
        <taxon>Nocardioidaceae</taxon>
        <taxon>Nocardioides</taxon>
    </lineage>
</organism>
<dbReference type="EMBL" id="FMZM01000001">
    <property type="protein sequence ID" value="SDC22171.1"/>
    <property type="molecule type" value="Genomic_DNA"/>
</dbReference>
<gene>
    <name evidence="1" type="ORF">SAMN05421872_101581</name>
</gene>
<evidence type="ECO:0000313" key="1">
    <source>
        <dbReference type="EMBL" id="SDC22171.1"/>
    </source>
</evidence>
<dbReference type="PROSITE" id="PS51257">
    <property type="entry name" value="PROKAR_LIPOPROTEIN"/>
    <property type="match status" value="1"/>
</dbReference>
<sequence>MRAGGTVLACGILVGGLLGCGRDQQSEALYAVGSDHALCTPSEDTAAHTEGFDTFANRGPGPVTVDRVEWPTTGDVAVDSVRVFQRTEDDDFATVGLWAGLPGTALTGSPRRAWERAVPAEGAELGEADPDEGYLVFVVGLTGTDGTGGPLTVHFTDADGRRGRATSLVELTVAERCGQE</sequence>
<accession>A0A1G6JU55</accession>
<reference evidence="1 2" key="1">
    <citation type="submission" date="2016-10" db="EMBL/GenBank/DDBJ databases">
        <authorList>
            <person name="de Groot N.N."/>
        </authorList>
    </citation>
    <scope>NUCLEOTIDE SEQUENCE [LARGE SCALE GENOMIC DNA]</scope>
    <source>
        <strain evidence="1 2">CGMCC 4.6858</strain>
    </source>
</reference>
<dbReference type="STRING" id="1045774.SAMN05421872_101581"/>
<proteinExistence type="predicted"/>
<keyword evidence="2" id="KW-1185">Reference proteome</keyword>
<dbReference type="RefSeq" id="WP_090850529.1">
    <property type="nucleotide sequence ID" value="NZ_FMZM01000001.1"/>
</dbReference>
<name>A0A1G6JU55_9ACTN</name>